<dbReference type="GeneID" id="20241208"/>
<keyword evidence="2" id="KW-0768">Sushi</keyword>
<dbReference type="SMART" id="SM00032">
    <property type="entry name" value="CCP"/>
    <property type="match status" value="3"/>
</dbReference>
<protein>
    <recommendedName>
        <fullName evidence="3">Sushi domain-containing protein</fullName>
    </recommendedName>
</protein>
<gene>
    <name evidence="4" type="ORF">LOTGIDRAFT_169731</name>
</gene>
<dbReference type="KEGG" id="lgi:LOTGIDRAFT_169731"/>
<dbReference type="InterPro" id="IPR000436">
    <property type="entry name" value="Sushi_SCR_CCP_dom"/>
</dbReference>
<evidence type="ECO:0000313" key="4">
    <source>
        <dbReference type="EMBL" id="ESO83093.1"/>
    </source>
</evidence>
<evidence type="ECO:0000256" key="2">
    <source>
        <dbReference type="PROSITE-ProRule" id="PRU00302"/>
    </source>
</evidence>
<dbReference type="CTD" id="20241208"/>
<evidence type="ECO:0000256" key="1">
    <source>
        <dbReference type="ARBA" id="ARBA00023157"/>
    </source>
</evidence>
<dbReference type="AlphaFoldDB" id="V3YY88"/>
<evidence type="ECO:0000259" key="3">
    <source>
        <dbReference type="PROSITE" id="PS50923"/>
    </source>
</evidence>
<keyword evidence="1" id="KW-1015">Disulfide bond</keyword>
<reference evidence="4 5" key="1">
    <citation type="journal article" date="2013" name="Nature">
        <title>Insights into bilaterian evolution from three spiralian genomes.</title>
        <authorList>
            <person name="Simakov O."/>
            <person name="Marletaz F."/>
            <person name="Cho S.J."/>
            <person name="Edsinger-Gonzales E."/>
            <person name="Havlak P."/>
            <person name="Hellsten U."/>
            <person name="Kuo D.H."/>
            <person name="Larsson T."/>
            <person name="Lv J."/>
            <person name="Arendt D."/>
            <person name="Savage R."/>
            <person name="Osoegawa K."/>
            <person name="de Jong P."/>
            <person name="Grimwood J."/>
            <person name="Chapman J.A."/>
            <person name="Shapiro H."/>
            <person name="Aerts A."/>
            <person name="Otillar R.P."/>
            <person name="Terry A.Y."/>
            <person name="Boore J.L."/>
            <person name="Grigoriev I.V."/>
            <person name="Lindberg D.R."/>
            <person name="Seaver E.C."/>
            <person name="Weisblat D.A."/>
            <person name="Putnam N.H."/>
            <person name="Rokhsar D.S."/>
        </authorList>
    </citation>
    <scope>NUCLEOTIDE SEQUENCE [LARGE SCALE GENOMIC DNA]</scope>
</reference>
<dbReference type="HOGENOM" id="CLU_977578_0_0_1"/>
<dbReference type="InterPro" id="IPR035976">
    <property type="entry name" value="Sushi/SCR/CCP_sf"/>
</dbReference>
<feature type="domain" description="Sushi" evidence="3">
    <location>
        <begin position="152"/>
        <end position="220"/>
    </location>
</feature>
<evidence type="ECO:0000313" key="5">
    <source>
        <dbReference type="Proteomes" id="UP000030746"/>
    </source>
</evidence>
<organism evidence="4 5">
    <name type="scientific">Lottia gigantea</name>
    <name type="common">Giant owl limpet</name>
    <dbReference type="NCBI Taxonomy" id="225164"/>
    <lineage>
        <taxon>Eukaryota</taxon>
        <taxon>Metazoa</taxon>
        <taxon>Spiralia</taxon>
        <taxon>Lophotrochozoa</taxon>
        <taxon>Mollusca</taxon>
        <taxon>Gastropoda</taxon>
        <taxon>Patellogastropoda</taxon>
        <taxon>Lottioidea</taxon>
        <taxon>Lottiidae</taxon>
        <taxon>Lottia</taxon>
    </lineage>
</organism>
<dbReference type="OrthoDB" id="9867095at2759"/>
<keyword evidence="5" id="KW-1185">Reference proteome</keyword>
<dbReference type="Proteomes" id="UP000030746">
    <property type="component" value="Unassembled WGS sequence"/>
</dbReference>
<dbReference type="PROSITE" id="PS50923">
    <property type="entry name" value="SUSHI"/>
    <property type="match status" value="2"/>
</dbReference>
<feature type="domain" description="Sushi" evidence="3">
    <location>
        <begin position="90"/>
        <end position="151"/>
    </location>
</feature>
<comment type="caution">
    <text evidence="2">Lacks conserved residue(s) required for the propagation of feature annotation.</text>
</comment>
<dbReference type="STRING" id="225164.V3YY88"/>
<dbReference type="SUPFAM" id="SSF57535">
    <property type="entry name" value="Complement control module/SCR domain"/>
    <property type="match status" value="1"/>
</dbReference>
<dbReference type="Gene3D" id="2.10.70.10">
    <property type="entry name" value="Complement Module, domain 1"/>
    <property type="match status" value="1"/>
</dbReference>
<dbReference type="Gene3D" id="2.20.28.230">
    <property type="match status" value="1"/>
</dbReference>
<name>V3YY88_LOTGI</name>
<dbReference type="RefSeq" id="XP_009066274.1">
    <property type="nucleotide sequence ID" value="XM_009068026.1"/>
</dbReference>
<dbReference type="EMBL" id="KB203796">
    <property type="protein sequence ID" value="ESO83093.1"/>
    <property type="molecule type" value="Genomic_DNA"/>
</dbReference>
<proteinExistence type="predicted"/>
<sequence>MGNLKDGNVPRQALVIIETVEKLVFVFLFSGPDLTLVYHGRSTAGFMNPRPQWKGSLDRSDKYGRIVLLFQYGVNPTYTEIATYPLTRGVRCPVDLIGNDMKITAMTGDEPVFEVEATIACARGYNKINGTGLSSCQGNGTWSEFDLQCQRLVCLGNPRTQENAKIASHIPTNSFKGQTLNYSCNEDLNYFYQSGPISSVCEENMLGSLEWIMADMICVYKCSRPPETFPGTKYTLQSVEGQVFDLGYEVIYSCSIIFLSSVTTAQCKTSGWQLGNGVDLLCVVA</sequence>
<accession>V3YY88</accession>